<evidence type="ECO:0000313" key="2">
    <source>
        <dbReference type="Proteomes" id="UP000035301"/>
    </source>
</evidence>
<accession>A0A0H1QY04</accession>
<dbReference type="RefSeq" id="WP_048184513.1">
    <property type="nucleotide sequence ID" value="NZ_JXOJ01000004.1"/>
</dbReference>
<comment type="caution">
    <text evidence="1">The sequence shown here is derived from an EMBL/GenBank/DDBJ whole genome shotgun (WGS) entry which is preliminary data.</text>
</comment>
<dbReference type="PATRIC" id="fig|1550566.3.peg.2014"/>
<dbReference type="NCBIfam" id="TIGR03275">
    <property type="entry name" value="methan_mark_8"/>
    <property type="match status" value="1"/>
</dbReference>
<dbReference type="InterPro" id="IPR009181">
    <property type="entry name" value="Methan_mark_8"/>
</dbReference>
<dbReference type="AlphaFoldDB" id="A0A0H1QY04"/>
<dbReference type="STRING" id="1550566.SZ63_09260"/>
<evidence type="ECO:0000313" key="1">
    <source>
        <dbReference type="EMBL" id="KLK87793.1"/>
    </source>
</evidence>
<dbReference type="Proteomes" id="UP000035301">
    <property type="component" value="Unassembled WGS sequence"/>
</dbReference>
<sequence>MSDRDEHIIEAAGRCRVVIRNGGVVEVGTPQIGDCPLARRFAFPVKEMTTEEIRKNIEERIRSFGMCTPEREVLAGPDFVIFGASELLSSAVRRGDLDAAVIVSDGAGTLVATNPALIQGIGGRMSGLVKTSPIREVIARIEENGGAVLDPATAAIDQAAGVALAAELGHRRIAVTTAIAAEAAAIRERFPGAVIVAVHTTGFSREDAALMARSADLLTACASRHIRDEAAKTALLQAGTSIPVFAMTAAGKGIILGKVAETDQQVIVHGARLPVPGSQSPSPLR</sequence>
<dbReference type="Pfam" id="PF09872">
    <property type="entry name" value="DUF2099"/>
    <property type="match status" value="1"/>
</dbReference>
<organism evidence="1 2">
    <name type="scientific">Methanoculleus sediminis</name>
    <dbReference type="NCBI Taxonomy" id="1550566"/>
    <lineage>
        <taxon>Archaea</taxon>
        <taxon>Methanobacteriati</taxon>
        <taxon>Methanobacteriota</taxon>
        <taxon>Stenosarchaea group</taxon>
        <taxon>Methanomicrobia</taxon>
        <taxon>Methanomicrobiales</taxon>
        <taxon>Methanomicrobiaceae</taxon>
        <taxon>Methanoculleus</taxon>
    </lineage>
</organism>
<name>A0A0H1QY04_9EURY</name>
<protein>
    <submittedName>
        <fullName evidence="1">Methanogenesis marker protein 8</fullName>
    </submittedName>
</protein>
<reference evidence="1 2" key="1">
    <citation type="journal article" date="2015" name="Int. J. Syst. Evol. Microbiol.">
        <title>Methanoculleus sediminis sp. nov., a methanogen from sediments near a submarine mud volcano.</title>
        <authorList>
            <person name="Chen S.C."/>
            <person name="Chen M.F."/>
            <person name="Lai M.C."/>
            <person name="Weng C.Y."/>
            <person name="Wu S.Y."/>
            <person name="Lin S."/>
            <person name="Yang T.F."/>
            <person name="Chen P.C."/>
        </authorList>
    </citation>
    <scope>NUCLEOTIDE SEQUENCE [LARGE SCALE GENOMIC DNA]</scope>
    <source>
        <strain evidence="1 2">S3Fa</strain>
    </source>
</reference>
<dbReference type="EMBL" id="JXOJ01000004">
    <property type="protein sequence ID" value="KLK87793.1"/>
    <property type="molecule type" value="Genomic_DNA"/>
</dbReference>
<keyword evidence="2" id="KW-1185">Reference proteome</keyword>
<dbReference type="PIRSF" id="PIRSF004929">
    <property type="entry name" value="UCP004929"/>
    <property type="match status" value="1"/>
</dbReference>
<dbReference type="OrthoDB" id="358516at2157"/>
<proteinExistence type="predicted"/>
<gene>
    <name evidence="1" type="ORF">SZ63_09260</name>
</gene>